<dbReference type="GO" id="GO:0000976">
    <property type="term" value="F:transcription cis-regulatory region binding"/>
    <property type="evidence" value="ECO:0007669"/>
    <property type="project" value="TreeGrafter"/>
</dbReference>
<sequence>MNASLDEKCRRMLKQASLYCTEARVAILKVLSQATRPLRQDQIAEQLTDRTRNKVTIYRTLESLIHAGLVHRAFMQQRAWHFEMAHHCTANQCHPHFTCLNCGQTHCLKEFSMPMAPKCYKGFVIQHQQVRLEGLCPACT</sequence>
<name>A0AAW6TQN1_9BACT</name>
<comment type="caution">
    <text evidence="2">The sequence shown here is derived from an EMBL/GenBank/DDBJ whole genome shotgun (WGS) entry which is preliminary data.</text>
</comment>
<dbReference type="PANTHER" id="PTHR33202:SF7">
    <property type="entry name" value="FERRIC UPTAKE REGULATION PROTEIN"/>
    <property type="match status" value="1"/>
</dbReference>
<keyword evidence="1" id="KW-0479">Metal-binding</keyword>
<feature type="binding site" evidence="1">
    <location>
        <position position="136"/>
    </location>
    <ligand>
        <name>Zn(2+)</name>
        <dbReference type="ChEBI" id="CHEBI:29105"/>
    </ligand>
</feature>
<evidence type="ECO:0000313" key="3">
    <source>
        <dbReference type="Proteomes" id="UP001431776"/>
    </source>
</evidence>
<dbReference type="AlphaFoldDB" id="A0AAW6TQN1"/>
<dbReference type="InterPro" id="IPR002481">
    <property type="entry name" value="FUR"/>
</dbReference>
<reference evidence="2" key="1">
    <citation type="submission" date="2023-05" db="EMBL/GenBank/DDBJ databases">
        <title>Anaerotaeda fermentans gen. nov., sp. nov., a novel anaerobic planctomycete of the new family within the order Sedimentisphaerales isolated from Taman Peninsula, Russia.</title>
        <authorList>
            <person name="Khomyakova M.A."/>
            <person name="Merkel A.Y."/>
            <person name="Slobodkin A.I."/>
        </authorList>
    </citation>
    <scope>NUCLEOTIDE SEQUENCE</scope>
    <source>
        <strain evidence="2">M17dextr</strain>
    </source>
</reference>
<dbReference type="PANTHER" id="PTHR33202">
    <property type="entry name" value="ZINC UPTAKE REGULATION PROTEIN"/>
    <property type="match status" value="1"/>
</dbReference>
<dbReference type="SUPFAM" id="SSF46785">
    <property type="entry name" value="Winged helix' DNA-binding domain"/>
    <property type="match status" value="1"/>
</dbReference>
<dbReference type="GO" id="GO:0003700">
    <property type="term" value="F:DNA-binding transcription factor activity"/>
    <property type="evidence" value="ECO:0007669"/>
    <property type="project" value="InterPro"/>
</dbReference>
<feature type="binding site" evidence="1">
    <location>
        <position position="139"/>
    </location>
    <ligand>
        <name>Zn(2+)</name>
        <dbReference type="ChEBI" id="CHEBI:29105"/>
    </ligand>
</feature>
<protein>
    <submittedName>
        <fullName evidence="2">Transcriptional repressor</fullName>
    </submittedName>
</protein>
<organism evidence="2 3">
    <name type="scientific">Anaerobaca lacustris</name>
    <dbReference type="NCBI Taxonomy" id="3044600"/>
    <lineage>
        <taxon>Bacteria</taxon>
        <taxon>Pseudomonadati</taxon>
        <taxon>Planctomycetota</taxon>
        <taxon>Phycisphaerae</taxon>
        <taxon>Sedimentisphaerales</taxon>
        <taxon>Anaerobacaceae</taxon>
        <taxon>Anaerobaca</taxon>
    </lineage>
</organism>
<dbReference type="GO" id="GO:1900376">
    <property type="term" value="P:regulation of secondary metabolite biosynthetic process"/>
    <property type="evidence" value="ECO:0007669"/>
    <property type="project" value="TreeGrafter"/>
</dbReference>
<dbReference type="GO" id="GO:0008270">
    <property type="term" value="F:zinc ion binding"/>
    <property type="evidence" value="ECO:0007669"/>
    <property type="project" value="TreeGrafter"/>
</dbReference>
<keyword evidence="3" id="KW-1185">Reference proteome</keyword>
<dbReference type="GO" id="GO:0045892">
    <property type="term" value="P:negative regulation of DNA-templated transcription"/>
    <property type="evidence" value="ECO:0007669"/>
    <property type="project" value="TreeGrafter"/>
</dbReference>
<evidence type="ECO:0000256" key="1">
    <source>
        <dbReference type="PIRSR" id="PIRSR602481-1"/>
    </source>
</evidence>
<dbReference type="Proteomes" id="UP001431776">
    <property type="component" value="Unassembled WGS sequence"/>
</dbReference>
<dbReference type="RefSeq" id="WP_349242923.1">
    <property type="nucleotide sequence ID" value="NZ_JASCXX010000001.1"/>
</dbReference>
<feature type="binding site" evidence="1">
    <location>
        <position position="99"/>
    </location>
    <ligand>
        <name>Zn(2+)</name>
        <dbReference type="ChEBI" id="CHEBI:29105"/>
    </ligand>
</feature>
<dbReference type="EMBL" id="JASCXX010000001">
    <property type="protein sequence ID" value="MDI6447512.1"/>
    <property type="molecule type" value="Genomic_DNA"/>
</dbReference>
<dbReference type="InterPro" id="IPR036388">
    <property type="entry name" value="WH-like_DNA-bd_sf"/>
</dbReference>
<proteinExistence type="predicted"/>
<evidence type="ECO:0000313" key="2">
    <source>
        <dbReference type="EMBL" id="MDI6447512.1"/>
    </source>
</evidence>
<gene>
    <name evidence="2" type="ORF">QJ522_00530</name>
</gene>
<accession>A0AAW6TQN1</accession>
<dbReference type="InterPro" id="IPR036390">
    <property type="entry name" value="WH_DNA-bd_sf"/>
</dbReference>
<feature type="binding site" evidence="1">
    <location>
        <position position="102"/>
    </location>
    <ligand>
        <name>Zn(2+)</name>
        <dbReference type="ChEBI" id="CHEBI:29105"/>
    </ligand>
</feature>
<dbReference type="Gene3D" id="1.10.10.10">
    <property type="entry name" value="Winged helix-like DNA-binding domain superfamily/Winged helix DNA-binding domain"/>
    <property type="match status" value="1"/>
</dbReference>
<comment type="cofactor">
    <cofactor evidence="1">
        <name>Zn(2+)</name>
        <dbReference type="ChEBI" id="CHEBI:29105"/>
    </cofactor>
    <text evidence="1">Binds 1 zinc ion per subunit.</text>
</comment>
<dbReference type="Pfam" id="PF01475">
    <property type="entry name" value="FUR"/>
    <property type="match status" value="1"/>
</dbReference>
<keyword evidence="1" id="KW-0862">Zinc</keyword>